<dbReference type="PANTHER" id="PTHR38436:SF1">
    <property type="entry name" value="ESTER CYCLASE"/>
    <property type="match status" value="1"/>
</dbReference>
<dbReference type="InterPro" id="IPR032710">
    <property type="entry name" value="NTF2-like_dom_sf"/>
</dbReference>
<reference evidence="1 2" key="1">
    <citation type="journal article" date="2015" name="Int. J. Syst. Evol. Microbiol.">
        <title>Methanoculleus taiwanensis sp. nov., a methanogen isolated from deep marine sediment at the deformation front area near Taiwan.</title>
        <authorList>
            <person name="Weng C.Y."/>
            <person name="Chen S.C."/>
            <person name="Lai M.C."/>
            <person name="Wu S.Y."/>
            <person name="Lin S."/>
            <person name="Yang T.F."/>
            <person name="Chen P.C."/>
        </authorList>
    </citation>
    <scope>NUCLEOTIDE SEQUENCE [LARGE SCALE GENOMIC DNA]</scope>
    <source>
        <strain evidence="1 2">CYW4</strain>
    </source>
</reference>
<evidence type="ECO:0000313" key="2">
    <source>
        <dbReference type="Proteomes" id="UP000290932"/>
    </source>
</evidence>
<protein>
    <recommendedName>
        <fullName evidence="3">Ester cyclase</fullName>
    </recommendedName>
</protein>
<dbReference type="AlphaFoldDB" id="A0A498H0W6"/>
<dbReference type="Gene3D" id="3.10.450.50">
    <property type="match status" value="1"/>
</dbReference>
<keyword evidence="2" id="KW-1185">Reference proteome</keyword>
<proteinExistence type="predicted"/>
<dbReference type="OrthoDB" id="8685at2157"/>
<accession>A0A498H0W6</accession>
<sequence>MSSEENKAIVRRFIEAYNTRNLDVFDDLVAPDYVDHTHRQHGLESFKQLFTLAFEAFPDWHEHIEDIIAEGDKVWVCVTATGTHTGEWNLSGVSLPPTGKKVTMMMVFIWRIVHGRLAEGWEVDDELDFLKQLGVIEYTEKGKKLFPEDFRQGM</sequence>
<dbReference type="InterPro" id="IPR009959">
    <property type="entry name" value="Cyclase_SnoaL-like"/>
</dbReference>
<dbReference type="GO" id="GO:0030638">
    <property type="term" value="P:polyketide metabolic process"/>
    <property type="evidence" value="ECO:0007669"/>
    <property type="project" value="InterPro"/>
</dbReference>
<evidence type="ECO:0000313" key="1">
    <source>
        <dbReference type="EMBL" id="RXE56462.1"/>
    </source>
</evidence>
<dbReference type="Pfam" id="PF07366">
    <property type="entry name" value="SnoaL"/>
    <property type="match status" value="1"/>
</dbReference>
<organism evidence="1 2">
    <name type="scientific">Methanoculleus taiwanensis</name>
    <dbReference type="NCBI Taxonomy" id="1550565"/>
    <lineage>
        <taxon>Archaea</taxon>
        <taxon>Methanobacteriati</taxon>
        <taxon>Methanobacteriota</taxon>
        <taxon>Stenosarchaea group</taxon>
        <taxon>Methanomicrobia</taxon>
        <taxon>Methanomicrobiales</taxon>
        <taxon>Methanomicrobiaceae</taxon>
        <taxon>Methanoculleus</taxon>
    </lineage>
</organism>
<evidence type="ECO:0008006" key="3">
    <source>
        <dbReference type="Google" id="ProtNLM"/>
    </source>
</evidence>
<comment type="caution">
    <text evidence="1">The sequence shown here is derived from an EMBL/GenBank/DDBJ whole genome shotgun (WGS) entry which is preliminary data.</text>
</comment>
<name>A0A498H0W6_9EURY</name>
<dbReference type="RefSeq" id="WP_128694255.1">
    <property type="nucleotide sequence ID" value="NZ_LHQS01000002.1"/>
</dbReference>
<dbReference type="Proteomes" id="UP000290932">
    <property type="component" value="Unassembled WGS sequence"/>
</dbReference>
<gene>
    <name evidence="1" type="ORF">ABH15_10325</name>
</gene>
<dbReference type="PANTHER" id="PTHR38436">
    <property type="entry name" value="POLYKETIDE CYCLASE SNOAL-LIKE DOMAIN"/>
    <property type="match status" value="1"/>
</dbReference>
<dbReference type="SUPFAM" id="SSF54427">
    <property type="entry name" value="NTF2-like"/>
    <property type="match status" value="1"/>
</dbReference>
<dbReference type="EMBL" id="LHQS01000002">
    <property type="protein sequence ID" value="RXE56462.1"/>
    <property type="molecule type" value="Genomic_DNA"/>
</dbReference>